<accession>A0AAN7JFW9</accession>
<feature type="compositionally biased region" description="Polar residues" evidence="1">
    <location>
        <begin position="80"/>
        <end position="92"/>
    </location>
</feature>
<name>A0AAN7JFW9_9MYRT</name>
<evidence type="ECO:0000313" key="2">
    <source>
        <dbReference type="EMBL" id="KAK4742029.1"/>
    </source>
</evidence>
<organism evidence="2 3">
    <name type="scientific">Trapa incisa</name>
    <dbReference type="NCBI Taxonomy" id="236973"/>
    <lineage>
        <taxon>Eukaryota</taxon>
        <taxon>Viridiplantae</taxon>
        <taxon>Streptophyta</taxon>
        <taxon>Embryophyta</taxon>
        <taxon>Tracheophyta</taxon>
        <taxon>Spermatophyta</taxon>
        <taxon>Magnoliopsida</taxon>
        <taxon>eudicotyledons</taxon>
        <taxon>Gunneridae</taxon>
        <taxon>Pentapetalae</taxon>
        <taxon>rosids</taxon>
        <taxon>malvids</taxon>
        <taxon>Myrtales</taxon>
        <taxon>Lythraceae</taxon>
        <taxon>Trapa</taxon>
    </lineage>
</organism>
<evidence type="ECO:0000256" key="1">
    <source>
        <dbReference type="SAM" id="MobiDB-lite"/>
    </source>
</evidence>
<keyword evidence="3" id="KW-1185">Reference proteome</keyword>
<protein>
    <submittedName>
        <fullName evidence="2">Uncharacterized protein</fullName>
    </submittedName>
</protein>
<sequence length="135" mass="15556">MCDECYSDLLPNKITIRGQADQSTEKNTANLTLNHKFQCGSLGLQTERESNEVYSYAKHNIRLLYQQYSTKNNQKAIQNFQHQTHGSKSRSQVLKEKNLRKDDLKARAAAPKILVKAFEAIIMEPYHTNLRSEQV</sequence>
<dbReference type="EMBL" id="JAXIOK010000023">
    <property type="protein sequence ID" value="KAK4742029.1"/>
    <property type="molecule type" value="Genomic_DNA"/>
</dbReference>
<gene>
    <name evidence="2" type="ORF">SAY87_000030</name>
</gene>
<reference evidence="2 3" key="1">
    <citation type="journal article" date="2023" name="Hortic Res">
        <title>Pangenome of water caltrop reveals structural variations and asymmetric subgenome divergence after allopolyploidization.</title>
        <authorList>
            <person name="Zhang X."/>
            <person name="Chen Y."/>
            <person name="Wang L."/>
            <person name="Yuan Y."/>
            <person name="Fang M."/>
            <person name="Shi L."/>
            <person name="Lu R."/>
            <person name="Comes H.P."/>
            <person name="Ma Y."/>
            <person name="Chen Y."/>
            <person name="Huang G."/>
            <person name="Zhou Y."/>
            <person name="Zheng Z."/>
            <person name="Qiu Y."/>
        </authorList>
    </citation>
    <scope>NUCLEOTIDE SEQUENCE [LARGE SCALE GENOMIC DNA]</scope>
    <source>
        <tissue evidence="2">Roots</tissue>
    </source>
</reference>
<feature type="region of interest" description="Disordered" evidence="1">
    <location>
        <begin position="80"/>
        <end position="101"/>
    </location>
</feature>
<dbReference type="Proteomes" id="UP001345219">
    <property type="component" value="Chromosome 1"/>
</dbReference>
<dbReference type="AlphaFoldDB" id="A0AAN7JFW9"/>
<comment type="caution">
    <text evidence="2">The sequence shown here is derived from an EMBL/GenBank/DDBJ whole genome shotgun (WGS) entry which is preliminary data.</text>
</comment>
<proteinExistence type="predicted"/>
<evidence type="ECO:0000313" key="3">
    <source>
        <dbReference type="Proteomes" id="UP001345219"/>
    </source>
</evidence>